<evidence type="ECO:0000313" key="2">
    <source>
        <dbReference type="Proteomes" id="UP000030651"/>
    </source>
</evidence>
<dbReference type="RefSeq" id="XP_007840884.1">
    <property type="nucleotide sequence ID" value="XM_007842693.1"/>
</dbReference>
<protein>
    <submittedName>
        <fullName evidence="1">Uncharacterized protein</fullName>
    </submittedName>
</protein>
<proteinExistence type="predicted"/>
<dbReference type="EMBL" id="KI912120">
    <property type="protein sequence ID" value="ETS74246.1"/>
    <property type="molecule type" value="Genomic_DNA"/>
</dbReference>
<accession>W3WN67</accession>
<name>W3WN67_PESFW</name>
<dbReference type="GeneID" id="19279125"/>
<dbReference type="KEGG" id="pfy:PFICI_14112"/>
<dbReference type="Proteomes" id="UP000030651">
    <property type="component" value="Unassembled WGS sequence"/>
</dbReference>
<dbReference type="OrthoDB" id="10570633at2759"/>
<gene>
    <name evidence="1" type="ORF">PFICI_14112</name>
</gene>
<dbReference type="HOGENOM" id="CLU_2146748_0_0_1"/>
<evidence type="ECO:0000313" key="1">
    <source>
        <dbReference type="EMBL" id="ETS74246.1"/>
    </source>
</evidence>
<sequence length="112" mass="13195">MLGRRLTPQILARCESILEALTELRDMSAEVCQDNLDYEHSPAHYPAGIMERDFGLNPAYRHLLDRIEKEVYKNKVMFFAQCNNCYTTFQQEMPDRKARKAARLRKTRRNSV</sequence>
<reference evidence="2" key="1">
    <citation type="journal article" date="2015" name="BMC Genomics">
        <title>Genomic and transcriptomic analysis of the endophytic fungus Pestalotiopsis fici reveals its lifestyle and high potential for synthesis of natural products.</title>
        <authorList>
            <person name="Wang X."/>
            <person name="Zhang X."/>
            <person name="Liu L."/>
            <person name="Xiang M."/>
            <person name="Wang W."/>
            <person name="Sun X."/>
            <person name="Che Y."/>
            <person name="Guo L."/>
            <person name="Liu G."/>
            <person name="Guo L."/>
            <person name="Wang C."/>
            <person name="Yin W.B."/>
            <person name="Stadler M."/>
            <person name="Zhang X."/>
            <person name="Liu X."/>
        </authorList>
    </citation>
    <scope>NUCLEOTIDE SEQUENCE [LARGE SCALE GENOMIC DNA]</scope>
    <source>
        <strain evidence="2">W106-1 / CGMCC3.15140</strain>
    </source>
</reference>
<dbReference type="InParanoid" id="W3WN67"/>
<keyword evidence="2" id="KW-1185">Reference proteome</keyword>
<organism evidence="1 2">
    <name type="scientific">Pestalotiopsis fici (strain W106-1 / CGMCC3.15140)</name>
    <dbReference type="NCBI Taxonomy" id="1229662"/>
    <lineage>
        <taxon>Eukaryota</taxon>
        <taxon>Fungi</taxon>
        <taxon>Dikarya</taxon>
        <taxon>Ascomycota</taxon>
        <taxon>Pezizomycotina</taxon>
        <taxon>Sordariomycetes</taxon>
        <taxon>Xylariomycetidae</taxon>
        <taxon>Amphisphaeriales</taxon>
        <taxon>Sporocadaceae</taxon>
        <taxon>Pestalotiopsis</taxon>
    </lineage>
</organism>
<dbReference type="AlphaFoldDB" id="W3WN67"/>